<dbReference type="EMBL" id="JAWXYG010000002">
    <property type="protein sequence ID" value="KAK4282897.1"/>
    <property type="molecule type" value="Genomic_DNA"/>
</dbReference>
<keyword evidence="7" id="KW-0813">Transport</keyword>
<evidence type="ECO:0000256" key="5">
    <source>
        <dbReference type="ARBA" id="ARBA00022989"/>
    </source>
</evidence>
<evidence type="ECO:0000256" key="6">
    <source>
        <dbReference type="ARBA" id="ARBA00023136"/>
    </source>
</evidence>
<dbReference type="GO" id="GO:0016192">
    <property type="term" value="P:vesicle-mediated transport"/>
    <property type="evidence" value="ECO:0007669"/>
    <property type="project" value="TreeGrafter"/>
</dbReference>
<keyword evidence="4 7" id="KW-0812">Transmembrane</keyword>
<dbReference type="AlphaFoldDB" id="A0AAE1N4Z2"/>
<organism evidence="9 10">
    <name type="scientific">Acacia crassicarpa</name>
    <name type="common">northern wattle</name>
    <dbReference type="NCBI Taxonomy" id="499986"/>
    <lineage>
        <taxon>Eukaryota</taxon>
        <taxon>Viridiplantae</taxon>
        <taxon>Streptophyta</taxon>
        <taxon>Embryophyta</taxon>
        <taxon>Tracheophyta</taxon>
        <taxon>Spermatophyta</taxon>
        <taxon>Magnoliopsida</taxon>
        <taxon>eudicotyledons</taxon>
        <taxon>Gunneridae</taxon>
        <taxon>Pentapetalae</taxon>
        <taxon>rosids</taxon>
        <taxon>fabids</taxon>
        <taxon>Fabales</taxon>
        <taxon>Fabaceae</taxon>
        <taxon>Caesalpinioideae</taxon>
        <taxon>mimosoid clade</taxon>
        <taxon>Acacieae</taxon>
        <taxon>Acacia</taxon>
    </lineage>
</organism>
<comment type="caution">
    <text evidence="9">The sequence shown here is derived from an EMBL/GenBank/DDBJ whole genome shotgun (WGS) entry which is preliminary data.</text>
</comment>
<evidence type="ECO:0000313" key="10">
    <source>
        <dbReference type="Proteomes" id="UP001293593"/>
    </source>
</evidence>
<evidence type="ECO:0000256" key="2">
    <source>
        <dbReference type="ARBA" id="ARBA00004127"/>
    </source>
</evidence>
<dbReference type="GO" id="GO:0005794">
    <property type="term" value="C:Golgi apparatus"/>
    <property type="evidence" value="ECO:0007669"/>
    <property type="project" value="TreeGrafter"/>
</dbReference>
<evidence type="ECO:0000313" key="9">
    <source>
        <dbReference type="EMBL" id="KAK4282897.1"/>
    </source>
</evidence>
<comment type="function">
    <text evidence="1 7">May be involved in both secretory and endocytic intracellular trafficking in the endosomal/prevacuolar compartments.</text>
</comment>
<keyword evidence="10" id="KW-1185">Reference proteome</keyword>
<reference evidence="9" key="1">
    <citation type="submission" date="2023-10" db="EMBL/GenBank/DDBJ databases">
        <title>Chromosome-level genome of the transformable northern wattle, Acacia crassicarpa.</title>
        <authorList>
            <person name="Massaro I."/>
            <person name="Sinha N.R."/>
            <person name="Poethig S."/>
            <person name="Leichty A.R."/>
        </authorList>
    </citation>
    <scope>NUCLEOTIDE SEQUENCE</scope>
    <source>
        <strain evidence="9">Acra3RX</strain>
        <tissue evidence="9">Leaf</tissue>
    </source>
</reference>
<evidence type="ECO:0000256" key="1">
    <source>
        <dbReference type="ARBA" id="ARBA00002501"/>
    </source>
</evidence>
<dbReference type="GO" id="GO:0016020">
    <property type="term" value="C:membrane"/>
    <property type="evidence" value="ECO:0007669"/>
    <property type="project" value="UniProtKB-SubCell"/>
</dbReference>
<evidence type="ECO:0000256" key="3">
    <source>
        <dbReference type="ARBA" id="ARBA00006483"/>
    </source>
</evidence>
<keyword evidence="6 7" id="KW-0472">Membrane</keyword>
<feature type="region of interest" description="Disordered" evidence="8">
    <location>
        <begin position="1"/>
        <end position="20"/>
    </location>
</feature>
<sequence>MSMKTSAAAVAVNPPQPQSTSDLSFVSRATYASRSLYATPRPWPQLLDFSAFSRPCTYADAMLRARRNFTYFKYNYVLVSLLVIFFSLFWHPIAMIFYMILFIAWYFFYFTRDSPPVLFDQTLDDGTVLCGLGFITILVLELVGVGLNLFVSSIVAAVLLGLHAAFRVTDDLFLDEETAAEGGLLSVVGSQPLTTTYSRI</sequence>
<evidence type="ECO:0000256" key="4">
    <source>
        <dbReference type="ARBA" id="ARBA00022692"/>
    </source>
</evidence>
<dbReference type="GO" id="GO:0005783">
    <property type="term" value="C:endoplasmic reticulum"/>
    <property type="evidence" value="ECO:0007669"/>
    <property type="project" value="UniProtKB-ARBA"/>
</dbReference>
<evidence type="ECO:0000256" key="7">
    <source>
        <dbReference type="RuleBase" id="RU363107"/>
    </source>
</evidence>
<feature type="transmembrane region" description="Helical" evidence="7">
    <location>
        <begin position="129"/>
        <end position="162"/>
    </location>
</feature>
<gene>
    <name evidence="9" type="ORF">QN277_014222</name>
</gene>
<dbReference type="InterPro" id="IPR004895">
    <property type="entry name" value="Prenylated_rab_accept_PRA1"/>
</dbReference>
<proteinExistence type="inferred from homology"/>
<comment type="similarity">
    <text evidence="3 7">Belongs to the PRA1 family.</text>
</comment>
<accession>A0AAE1N4Z2</accession>
<dbReference type="Proteomes" id="UP001293593">
    <property type="component" value="Unassembled WGS sequence"/>
</dbReference>
<dbReference type="PANTHER" id="PTHR19317:SF16">
    <property type="entry name" value="PRA1 FAMILY PROTEIN E"/>
    <property type="match status" value="1"/>
</dbReference>
<feature type="transmembrane region" description="Helical" evidence="7">
    <location>
        <begin position="76"/>
        <end position="109"/>
    </location>
</feature>
<keyword evidence="5 7" id="KW-1133">Transmembrane helix</keyword>
<comment type="subcellular location">
    <subcellularLocation>
        <location evidence="2">Endomembrane system</location>
        <topology evidence="2">Multi-pass membrane protein</topology>
    </subcellularLocation>
    <subcellularLocation>
        <location evidence="7">Membrane</location>
        <topology evidence="7">Multi-pass membrane protein</topology>
    </subcellularLocation>
</comment>
<protein>
    <recommendedName>
        <fullName evidence="7">PRA1 family protein</fullName>
    </recommendedName>
</protein>
<name>A0AAE1N4Z2_9FABA</name>
<dbReference type="Pfam" id="PF03208">
    <property type="entry name" value="PRA1"/>
    <property type="match status" value="1"/>
</dbReference>
<dbReference type="PANTHER" id="PTHR19317">
    <property type="entry name" value="PRENYLATED RAB ACCEPTOR 1-RELATED"/>
    <property type="match status" value="1"/>
</dbReference>
<evidence type="ECO:0000256" key="8">
    <source>
        <dbReference type="SAM" id="MobiDB-lite"/>
    </source>
</evidence>